<reference evidence="6 7" key="1">
    <citation type="journal article" date="1998" name="Science">
        <title>Genome sequence of the nematode C. elegans: a platform for investigating biology.</title>
        <authorList>
            <consortium name="The C. elegans sequencing consortium"/>
            <person name="Sulson J.E."/>
            <person name="Waterston R."/>
        </authorList>
    </citation>
    <scope>NUCLEOTIDE SEQUENCE [LARGE SCALE GENOMIC DNA]</scope>
    <source>
        <strain evidence="6 7">Bristol N2</strain>
    </source>
</reference>
<dbReference type="Bgee" id="WBGene00016531">
    <property type="expression patterns" value="Expressed in larva and 3 other cell types or tissues"/>
</dbReference>
<organism evidence="6 7">
    <name type="scientific">Caenorhabditis elegans</name>
    <dbReference type="NCBI Taxonomy" id="6239"/>
    <lineage>
        <taxon>Eukaryota</taxon>
        <taxon>Metazoa</taxon>
        <taxon>Ecdysozoa</taxon>
        <taxon>Nematoda</taxon>
        <taxon>Chromadorea</taxon>
        <taxon>Rhabditida</taxon>
        <taxon>Rhabditina</taxon>
        <taxon>Rhabditomorpha</taxon>
        <taxon>Rhabditoidea</taxon>
        <taxon>Rhabditidae</taxon>
        <taxon>Peloderinae</taxon>
        <taxon>Caenorhabditis</taxon>
    </lineage>
</organism>
<dbReference type="IntAct" id="Q18524">
    <property type="interactions" value="1"/>
</dbReference>
<evidence type="ECO:0007829" key="9">
    <source>
        <dbReference type="PeptideAtlas" id="Q18524"/>
    </source>
</evidence>
<name>Q18524_CAEEL</name>
<dbReference type="OrthoDB" id="40021at2759"/>
<dbReference type="STRING" id="6239.C39D10.3a.1"/>
<dbReference type="OMA" id="WPAKQYG"/>
<comment type="pathway">
    <text evidence="2">Phospholipid metabolism; phosphatidylethanolamine biosynthesis; phosphatidylethanolamine from ethanolamine: step 2/3.</text>
</comment>
<dbReference type="GO" id="GO:0005737">
    <property type="term" value="C:cytoplasm"/>
    <property type="evidence" value="ECO:0000318"/>
    <property type="project" value="GO_Central"/>
</dbReference>
<dbReference type="Pfam" id="PF01467">
    <property type="entry name" value="CTP_transf_like"/>
    <property type="match status" value="2"/>
</dbReference>
<dbReference type="SUPFAM" id="SSF52374">
    <property type="entry name" value="Nucleotidylyl transferase"/>
    <property type="match status" value="2"/>
</dbReference>
<proteinExistence type="evidence at protein level"/>
<dbReference type="NCBIfam" id="TIGR00125">
    <property type="entry name" value="cyt_tran_rel"/>
    <property type="match status" value="2"/>
</dbReference>
<dbReference type="HOGENOM" id="CLU_031246_1_0_1"/>
<dbReference type="EMBL" id="BX284606">
    <property type="protein sequence ID" value="CCD63863.1"/>
    <property type="molecule type" value="Genomic_DNA"/>
</dbReference>
<feature type="domain" description="Cytidyltransferase-like" evidence="5">
    <location>
        <begin position="21"/>
        <end position="165"/>
    </location>
</feature>
<evidence type="ECO:0000256" key="1">
    <source>
        <dbReference type="ARBA" id="ARBA00005189"/>
    </source>
</evidence>
<dbReference type="Proteomes" id="UP000001940">
    <property type="component" value="Chromosome X"/>
</dbReference>
<dbReference type="RefSeq" id="NP_001041226.2">
    <property type="nucleotide sequence ID" value="NM_001047761.6"/>
</dbReference>
<dbReference type="InterPro" id="IPR004821">
    <property type="entry name" value="Cyt_trans-like"/>
</dbReference>
<keyword evidence="6" id="KW-0548">Nucleotidyltransferase</keyword>
<dbReference type="KEGG" id="cel:CELE_C39D10.3"/>
<evidence type="ECO:0000313" key="8">
    <source>
        <dbReference type="WormBase" id="C39D10.3a"/>
    </source>
</evidence>
<dbReference type="AlphaFoldDB" id="Q18524"/>
<dbReference type="AGR" id="WB:WBGene00016531"/>
<keyword evidence="6" id="KW-0808">Transferase</keyword>
<dbReference type="WormBase" id="C39D10.3a">
    <property type="protein sequence ID" value="CE41773"/>
    <property type="gene ID" value="WBGene00016531"/>
    <property type="gene designation" value="pcyt-2.2"/>
</dbReference>
<dbReference type="UniPathway" id="UPA00558">
    <property type="reaction ID" value="UER00742"/>
</dbReference>
<dbReference type="PeptideAtlas" id="Q18524"/>
<accession>Q18524</accession>
<evidence type="ECO:0000313" key="7">
    <source>
        <dbReference type="Proteomes" id="UP000001940"/>
    </source>
</evidence>
<protein>
    <recommendedName>
        <fullName evidence="3">ethanolamine-phosphate cytidylyltransferase</fullName>
        <ecNumber evidence="3">2.7.7.14</ecNumber>
    </recommendedName>
    <alternativeName>
        <fullName evidence="4">CTP:phosphoethanolamine cytidylyltransferase</fullName>
    </alternativeName>
</protein>
<evidence type="ECO:0000313" key="6">
    <source>
        <dbReference type="EMBL" id="CCD63863.1"/>
    </source>
</evidence>
<dbReference type="PaxDb" id="6239-C39D10.3a"/>
<evidence type="ECO:0000256" key="3">
    <source>
        <dbReference type="ARBA" id="ARBA00024221"/>
    </source>
</evidence>
<sequence length="361" mass="40662">MPKAIVQGLTPDGEKKKARVYTDGCFDFVHFANARLLWPAKQYGKKLIVGIHSDDELDNNGILPIFTDEERYRLISAIRWVDEAFEDAPFQPEMSTLNQLDCDIIAIPDISHLTTVETARYEEIRGSERAKQYVISEHVTDQEIAGRLMLVTKKHHMETDSILDFKSAILPFALDPLSNEPVISVSLFKQNYTFAPVVIGRKPKVTDKVVYVSGAFDLFHAGHLSFLEAAKDLGDYLIVGIVGDDDVNEEKGTIFPVMNLLERTLNISSLKIVDEVFVGVPAVTNSKFVNLIRASKIAVYSETHPRRFADCTYHRIIEEVTPDYDATCEEILERITSRKIASSDDDEIAMFNAVPLNNNQH</sequence>
<dbReference type="PANTHER" id="PTHR45780:SF3">
    <property type="entry name" value="ETHANOLAMINE-PHOSPHATE CYTIDYLYLTRANSFERASE"/>
    <property type="match status" value="1"/>
</dbReference>
<dbReference type="ExpressionAtlas" id="Q18524">
    <property type="expression patterns" value="baseline and differential"/>
</dbReference>
<dbReference type="GO" id="GO:0004306">
    <property type="term" value="F:ethanolamine-phosphate cytidylyltransferase activity"/>
    <property type="evidence" value="ECO:0000318"/>
    <property type="project" value="GO_Central"/>
</dbReference>
<dbReference type="EC" id="2.7.7.14" evidence="3"/>
<comment type="pathway">
    <text evidence="1">Lipid metabolism.</text>
</comment>
<dbReference type="InParanoid" id="Q18524"/>
<keyword evidence="9" id="KW-1267">Proteomics identification</keyword>
<gene>
    <name evidence="6 8" type="primary">pcyt-2.2</name>
    <name evidence="8" type="ORF">C39D10.3</name>
    <name evidence="6" type="ORF">CELE_C39D10.3</name>
</gene>
<dbReference type="UCSC" id="C39D10.3a">
    <property type="organism name" value="c. elegans"/>
</dbReference>
<dbReference type="PhylomeDB" id="Q18524"/>
<dbReference type="GeneID" id="181047"/>
<dbReference type="InterPro" id="IPR044608">
    <property type="entry name" value="Ect1/PCYT2"/>
</dbReference>
<dbReference type="Gene3D" id="3.40.50.620">
    <property type="entry name" value="HUPs"/>
    <property type="match status" value="2"/>
</dbReference>
<feature type="domain" description="Cytidyltransferase-like" evidence="5">
    <location>
        <begin position="212"/>
        <end position="303"/>
    </location>
</feature>
<dbReference type="GO" id="GO:0006646">
    <property type="term" value="P:phosphatidylethanolamine biosynthetic process"/>
    <property type="evidence" value="ECO:0000318"/>
    <property type="project" value="GO_Central"/>
</dbReference>
<dbReference type="eggNOG" id="KOG2803">
    <property type="taxonomic scope" value="Eukaryota"/>
</dbReference>
<dbReference type="PANTHER" id="PTHR45780">
    <property type="entry name" value="ETHANOLAMINE-PHOSPHATE CYTIDYLYLTRANSFERASE"/>
    <property type="match status" value="1"/>
</dbReference>
<keyword evidence="7" id="KW-1185">Reference proteome</keyword>
<evidence type="ECO:0000259" key="5">
    <source>
        <dbReference type="Pfam" id="PF01467"/>
    </source>
</evidence>
<evidence type="ECO:0000256" key="4">
    <source>
        <dbReference type="ARBA" id="ARBA00031473"/>
    </source>
</evidence>
<dbReference type="FunCoup" id="Q18524">
    <property type="interactions" value="96"/>
</dbReference>
<dbReference type="SMR" id="Q18524"/>
<dbReference type="InterPro" id="IPR014729">
    <property type="entry name" value="Rossmann-like_a/b/a_fold"/>
</dbReference>
<evidence type="ECO:0000256" key="2">
    <source>
        <dbReference type="ARBA" id="ARBA00024191"/>
    </source>
</evidence>
<dbReference type="CTD" id="181047"/>